<dbReference type="Gene3D" id="3.30.200.20">
    <property type="entry name" value="Phosphorylase Kinase, domain 1"/>
    <property type="match status" value="1"/>
</dbReference>
<dbReference type="InterPro" id="IPR008266">
    <property type="entry name" value="Tyr_kinase_AS"/>
</dbReference>
<evidence type="ECO:0000256" key="9">
    <source>
        <dbReference type="ARBA" id="ARBA00022777"/>
    </source>
</evidence>
<sequence length="567" mass="62119">MASSRSSRRTSTITPLSKRKPRPSSSGTKPKPQVVIKSEPLLVPLLPSDSYITPGHSSSPNSEADHGAAPDNEESEEQLQNENQAPRMSLDLHADGIATPKPSQSRNFITPRAPLATMTAIDGGNKRKRGVDAEMGSPRSSPPPMADLAASVDLGPGAKLGGRYTVVRIAGRGQFSVVYTALDETASTVAIKRYHPQWTVVGQQEAAVLAPYRESRHIVNLHDHFLDGQNYCLVMEHMDGHFVPPACLCGSHPVPACQDRTHRIAQHIVAVLSGLQELHARDIIHADLTPGNIMIKGPYTKIIDLGNAIAPEQRHVYDGEYDVTSGCYRAPEMLLGVGRVGRHVDLWSAGIIFVELLLQGSDVFVPGGIDGAELMRSPCEGRYEHVRRLIEVFGNIDCLSGGVFWEQSYHDLGINWGWNREQGKVPRGAKVGLLWAVLQQARVAEGLLGLLVGLLQIRPESRLSTEEALTEEWLIREVFGVAAEVLLARAWRGTVRKGVSETPMPQRNGVSETPVPIRRDSQPQPIFNHNGRSDTPLPMSQQRKMEDIALRSGTIDDEDDEVDLVYS</sequence>
<protein>
    <recommendedName>
        <fullName evidence="5">EKC/KEOPS complex subunit BUD32</fullName>
        <ecNumber evidence="3">2.7.11.1</ecNumber>
    </recommendedName>
    <alternativeName>
        <fullName evidence="11 12">Atypical Serine/threonine protein kinase BUD32</fullName>
    </alternativeName>
    <alternativeName>
        <fullName evidence="4">EKC/KEOPS complex subunit bud32</fullName>
    </alternativeName>
</protein>
<accession>U4LEQ2</accession>
<dbReference type="SMART" id="SM00220">
    <property type="entry name" value="S_TKc"/>
    <property type="match status" value="1"/>
</dbReference>
<evidence type="ECO:0000313" key="18">
    <source>
        <dbReference type="Proteomes" id="UP000018144"/>
    </source>
</evidence>
<evidence type="ECO:0000256" key="8">
    <source>
        <dbReference type="ARBA" id="ARBA00022741"/>
    </source>
</evidence>
<keyword evidence="9 17" id="KW-0418">Kinase</keyword>
<dbReference type="eggNOG" id="KOG0667">
    <property type="taxonomic scope" value="Eukaryota"/>
</dbReference>
<dbReference type="PANTHER" id="PTHR24058">
    <property type="entry name" value="DUAL SPECIFICITY PROTEIN KINASE"/>
    <property type="match status" value="1"/>
</dbReference>
<evidence type="ECO:0000256" key="10">
    <source>
        <dbReference type="ARBA" id="ARBA00022840"/>
    </source>
</evidence>
<keyword evidence="6" id="KW-0723">Serine/threonine-protein kinase</keyword>
<comment type="catalytic activity">
    <reaction evidence="14">
        <text>L-seryl-[protein] + ATP = O-phospho-L-seryl-[protein] + ADP + H(+)</text>
        <dbReference type="Rhea" id="RHEA:17989"/>
        <dbReference type="Rhea" id="RHEA-COMP:9863"/>
        <dbReference type="Rhea" id="RHEA-COMP:11604"/>
        <dbReference type="ChEBI" id="CHEBI:15378"/>
        <dbReference type="ChEBI" id="CHEBI:29999"/>
        <dbReference type="ChEBI" id="CHEBI:30616"/>
        <dbReference type="ChEBI" id="CHEBI:83421"/>
        <dbReference type="ChEBI" id="CHEBI:456216"/>
        <dbReference type="EC" id="2.7.11.1"/>
    </reaction>
</comment>
<evidence type="ECO:0000256" key="13">
    <source>
        <dbReference type="ARBA" id="ARBA00047899"/>
    </source>
</evidence>
<dbReference type="OrthoDB" id="413582at2759"/>
<dbReference type="Gene3D" id="1.10.510.10">
    <property type="entry name" value="Transferase(Phosphotransferase) domain 1"/>
    <property type="match status" value="1"/>
</dbReference>
<dbReference type="InterPro" id="IPR011009">
    <property type="entry name" value="Kinase-like_dom_sf"/>
</dbReference>
<dbReference type="EMBL" id="HF935790">
    <property type="protein sequence ID" value="CCX13220.1"/>
    <property type="molecule type" value="Genomic_DNA"/>
</dbReference>
<gene>
    <name evidence="17" type="ORF">PCON_12813</name>
</gene>
<name>U4LEQ2_PYROM</name>
<keyword evidence="7" id="KW-0808">Transferase</keyword>
<dbReference type="PROSITE" id="PS50011">
    <property type="entry name" value="PROTEIN_KINASE_DOM"/>
    <property type="match status" value="1"/>
</dbReference>
<reference evidence="17 18" key="1">
    <citation type="journal article" date="2013" name="PLoS Genet.">
        <title>The genome and development-dependent transcriptomes of Pyronema confluens: a window into fungal evolution.</title>
        <authorList>
            <person name="Traeger S."/>
            <person name="Altegoer F."/>
            <person name="Freitag M."/>
            <person name="Gabaldon T."/>
            <person name="Kempken F."/>
            <person name="Kumar A."/>
            <person name="Marcet-Houben M."/>
            <person name="Poggeler S."/>
            <person name="Stajich J.E."/>
            <person name="Nowrousian M."/>
        </authorList>
    </citation>
    <scope>NUCLEOTIDE SEQUENCE [LARGE SCALE GENOMIC DNA]</scope>
    <source>
        <strain evidence="18">CBS 100304</strain>
        <tissue evidence="17">Vegetative mycelium</tissue>
    </source>
</reference>
<dbReference type="InterPro" id="IPR050494">
    <property type="entry name" value="Ser_Thr_dual-spec_kinase"/>
</dbReference>
<evidence type="ECO:0000256" key="7">
    <source>
        <dbReference type="ARBA" id="ARBA00022679"/>
    </source>
</evidence>
<evidence type="ECO:0000256" key="6">
    <source>
        <dbReference type="ARBA" id="ARBA00022527"/>
    </source>
</evidence>
<dbReference type="GO" id="GO:0005524">
    <property type="term" value="F:ATP binding"/>
    <property type="evidence" value="ECO:0007669"/>
    <property type="project" value="UniProtKB-KW"/>
</dbReference>
<evidence type="ECO:0000313" key="17">
    <source>
        <dbReference type="EMBL" id="CCX13220.1"/>
    </source>
</evidence>
<dbReference type="InterPro" id="IPR000719">
    <property type="entry name" value="Prot_kinase_dom"/>
</dbReference>
<dbReference type="PROSITE" id="PS00109">
    <property type="entry name" value="PROTEIN_KINASE_TYR"/>
    <property type="match status" value="1"/>
</dbReference>
<evidence type="ECO:0000256" key="5">
    <source>
        <dbReference type="ARBA" id="ARBA00019973"/>
    </source>
</evidence>
<comment type="function">
    <text evidence="1">Component of the EKC/KEOPS complex that is required for the formation of a threonylcarbamoyl group on adenosine at position 37 (t(6)A37) in tRNAs that read codons beginning with adenine. The complex is probably involved in the transfer of the threonylcarbamoyl moiety of threonylcarbamoyl-AMP (TC-AMP) to the N6 group of A37. BUD32 has ATPase activity in the context of the EKC/KEOPS complex and likely plays a supporting role to the catalytic subunit KAE1. The EKC/KEOPS complex also promotes both telomere uncapping and telomere elongation. The complex is required for efficient recruitment of transcriptional coactivators.</text>
</comment>
<comment type="subunit">
    <text evidence="2">Component of the EKC/KEOPS complex composed of at least BUD32, CGI121, GON7, KAE1 and PCC1; the whole complex dimerizes.</text>
</comment>
<evidence type="ECO:0000256" key="4">
    <source>
        <dbReference type="ARBA" id="ARBA00013948"/>
    </source>
</evidence>
<dbReference type="GO" id="GO:0004674">
    <property type="term" value="F:protein serine/threonine kinase activity"/>
    <property type="evidence" value="ECO:0007669"/>
    <property type="project" value="UniProtKB-KW"/>
</dbReference>
<comment type="catalytic activity">
    <reaction evidence="13">
        <text>L-threonyl-[protein] + ATP = O-phospho-L-threonyl-[protein] + ADP + H(+)</text>
        <dbReference type="Rhea" id="RHEA:46608"/>
        <dbReference type="Rhea" id="RHEA-COMP:11060"/>
        <dbReference type="Rhea" id="RHEA-COMP:11605"/>
        <dbReference type="ChEBI" id="CHEBI:15378"/>
        <dbReference type="ChEBI" id="CHEBI:30013"/>
        <dbReference type="ChEBI" id="CHEBI:30616"/>
        <dbReference type="ChEBI" id="CHEBI:61977"/>
        <dbReference type="ChEBI" id="CHEBI:456216"/>
        <dbReference type="EC" id="2.7.11.1"/>
    </reaction>
</comment>
<feature type="region of interest" description="Disordered" evidence="15">
    <location>
        <begin position="1"/>
        <end position="145"/>
    </location>
</feature>
<evidence type="ECO:0000256" key="1">
    <source>
        <dbReference type="ARBA" id="ARBA00003747"/>
    </source>
</evidence>
<proteinExistence type="predicted"/>
<dbReference type="PANTHER" id="PTHR24058:SF130">
    <property type="entry name" value="SERINE_THREONINE PROTEIN KINASES-RELATED"/>
    <property type="match status" value="1"/>
</dbReference>
<feature type="compositionally biased region" description="Low complexity" evidence="15">
    <location>
        <begin position="1"/>
        <end position="14"/>
    </location>
</feature>
<feature type="compositionally biased region" description="Low complexity" evidence="15">
    <location>
        <begin position="23"/>
        <end position="32"/>
    </location>
</feature>
<dbReference type="AlphaFoldDB" id="U4LEQ2"/>
<dbReference type="Pfam" id="PF00069">
    <property type="entry name" value="Pkinase"/>
    <property type="match status" value="1"/>
</dbReference>
<dbReference type="STRING" id="1076935.U4LEQ2"/>
<keyword evidence="18" id="KW-1185">Reference proteome</keyword>
<dbReference type="Proteomes" id="UP000018144">
    <property type="component" value="Unassembled WGS sequence"/>
</dbReference>
<evidence type="ECO:0000256" key="12">
    <source>
        <dbReference type="ARBA" id="ARBA00033194"/>
    </source>
</evidence>
<dbReference type="OMA" id="IHEREIY"/>
<evidence type="ECO:0000256" key="3">
    <source>
        <dbReference type="ARBA" id="ARBA00012513"/>
    </source>
</evidence>
<keyword evidence="8" id="KW-0547">Nucleotide-binding</keyword>
<feature type="region of interest" description="Disordered" evidence="15">
    <location>
        <begin position="499"/>
        <end position="543"/>
    </location>
</feature>
<dbReference type="EC" id="2.7.11.1" evidence="3"/>
<evidence type="ECO:0000259" key="16">
    <source>
        <dbReference type="PROSITE" id="PS50011"/>
    </source>
</evidence>
<feature type="domain" description="Protein kinase" evidence="16">
    <location>
        <begin position="164"/>
        <end position="474"/>
    </location>
</feature>
<evidence type="ECO:0000256" key="2">
    <source>
        <dbReference type="ARBA" id="ARBA00011534"/>
    </source>
</evidence>
<evidence type="ECO:0000256" key="14">
    <source>
        <dbReference type="ARBA" id="ARBA00048679"/>
    </source>
</evidence>
<evidence type="ECO:0000256" key="15">
    <source>
        <dbReference type="SAM" id="MobiDB-lite"/>
    </source>
</evidence>
<dbReference type="SUPFAM" id="SSF56112">
    <property type="entry name" value="Protein kinase-like (PK-like)"/>
    <property type="match status" value="1"/>
</dbReference>
<keyword evidence="10" id="KW-0067">ATP-binding</keyword>
<evidence type="ECO:0000256" key="11">
    <source>
        <dbReference type="ARBA" id="ARBA00030980"/>
    </source>
</evidence>
<organism evidence="17 18">
    <name type="scientific">Pyronema omphalodes (strain CBS 100304)</name>
    <name type="common">Pyronema confluens</name>
    <dbReference type="NCBI Taxonomy" id="1076935"/>
    <lineage>
        <taxon>Eukaryota</taxon>
        <taxon>Fungi</taxon>
        <taxon>Dikarya</taxon>
        <taxon>Ascomycota</taxon>
        <taxon>Pezizomycotina</taxon>
        <taxon>Pezizomycetes</taxon>
        <taxon>Pezizales</taxon>
        <taxon>Pyronemataceae</taxon>
        <taxon>Pyronema</taxon>
    </lineage>
</organism>